<name>A0A649VB98_9CAUD</name>
<reference evidence="5 6" key="1">
    <citation type="submission" date="2019-10" db="EMBL/GenBank/DDBJ databases">
        <authorList>
            <person name="Riley H.L."/>
            <person name="Gale T.J."/>
            <person name="Sconiers W.B."/>
            <person name="Garlena R.A."/>
            <person name="Russell D.A."/>
            <person name="Pope W.H."/>
            <person name="Jacobs-Sera D."/>
            <person name="Hatfull G.F."/>
        </authorList>
    </citation>
    <scope>NUCLEOTIDE SEQUENCE [LARGE SCALE GENOMIC DNA]</scope>
</reference>
<feature type="region of interest" description="Disordered" evidence="4">
    <location>
        <begin position="15"/>
        <end position="47"/>
    </location>
</feature>
<evidence type="ECO:0000256" key="2">
    <source>
        <dbReference type="ARBA" id="ARBA00023009"/>
    </source>
</evidence>
<sequence length="440" mass="49148">MASFSKKMRNAYNAFSTPQTTSSELTPEVFGSTSYGVRPDRTRNASGTMGERSIITAIYTRIGIDIASIQMRHVRLDDQERFKDNIDSGLNNCLTVEANIDQASRDFRQDIAMTLCSEGFLAIVPVDTSLNPAQSSSYDILTMRVGKIVAWHPRHVRVSLYNDRNGQRQEIMVSKENVAVVTNPLYAIMNEPNSTLQRLVRKLNLLDSVDEASASGKLDLLIQLPYVIKSEARRQQAEQRRSDIEEQLRGSQYGIAYTDGTEKVTQLNRPAENNLMGQVTYLTTMLYGQLGITEEVLNGTADEKTMLNYWNRTIEPIVAAITESMHRTFLSKTARSQSQAIRFFRDPFRLVPIENIAEIADKFTRNEIMSSNEFRQVVGMSPSGDPKADQLVNSNMPQVEAPVVEGAVVEDDGTGEMVNGAMDSLNTKIDEMFAELGGED</sequence>
<evidence type="ECO:0000256" key="1">
    <source>
        <dbReference type="ARBA" id="ARBA00022950"/>
    </source>
</evidence>
<keyword evidence="3" id="KW-0231">Viral genome packaging</keyword>
<evidence type="ECO:0000313" key="5">
    <source>
        <dbReference type="EMBL" id="QGJ89628.1"/>
    </source>
</evidence>
<gene>
    <name evidence="5" type="primary">17</name>
    <name evidence="5" type="ORF">SEA_ODESZA_17</name>
</gene>
<keyword evidence="2" id="KW-1162">Viral penetration into host cytoplasm</keyword>
<evidence type="ECO:0000256" key="3">
    <source>
        <dbReference type="ARBA" id="ARBA00023219"/>
    </source>
</evidence>
<protein>
    <submittedName>
        <fullName evidence="5">Portal protein</fullName>
    </submittedName>
</protein>
<evidence type="ECO:0000313" key="6">
    <source>
        <dbReference type="Proteomes" id="UP000424227"/>
    </source>
</evidence>
<keyword evidence="1" id="KW-1188">Viral release from host cell</keyword>
<dbReference type="Proteomes" id="UP000424227">
    <property type="component" value="Segment"/>
</dbReference>
<accession>A0A649VB98</accession>
<feature type="compositionally biased region" description="Polar residues" evidence="4">
    <location>
        <begin position="15"/>
        <end position="35"/>
    </location>
</feature>
<keyword evidence="2" id="KW-1160">Virus entry into host cell</keyword>
<keyword evidence="1" id="KW-0118">Viral capsid assembly</keyword>
<evidence type="ECO:0000256" key="4">
    <source>
        <dbReference type="SAM" id="MobiDB-lite"/>
    </source>
</evidence>
<keyword evidence="2" id="KW-1171">Viral genome ejection through host cell envelope</keyword>
<dbReference type="InterPro" id="IPR006944">
    <property type="entry name" value="Phage/GTA_portal"/>
</dbReference>
<proteinExistence type="predicted"/>
<dbReference type="Pfam" id="PF04860">
    <property type="entry name" value="Phage_portal"/>
    <property type="match status" value="1"/>
</dbReference>
<organism evidence="5 6">
    <name type="scientific">Gordonia Phage Odesza</name>
    <dbReference type="NCBI Taxonomy" id="2656527"/>
    <lineage>
        <taxon>Viruses</taxon>
        <taxon>Duplodnaviria</taxon>
        <taxon>Heunggongvirae</taxon>
        <taxon>Uroviricota</taxon>
        <taxon>Caudoviricetes</taxon>
        <taxon>Deejayvirinae</taxon>
        <taxon>Tanisvirus</taxon>
        <taxon>Tanisvirus tanis</taxon>
    </lineage>
</organism>
<dbReference type="EMBL" id="MN585988">
    <property type="protein sequence ID" value="QGJ89628.1"/>
    <property type="molecule type" value="Genomic_DNA"/>
</dbReference>